<dbReference type="Gene3D" id="3.10.105.10">
    <property type="entry name" value="Dipeptide-binding Protein, Domain 3"/>
    <property type="match status" value="1"/>
</dbReference>
<dbReference type="RefSeq" id="WP_126017205.1">
    <property type="nucleotide sequence ID" value="NZ_CP034437.1"/>
</dbReference>
<dbReference type="InterPro" id="IPR000914">
    <property type="entry name" value="SBP_5_dom"/>
</dbReference>
<dbReference type="Proteomes" id="UP000272528">
    <property type="component" value="Chromosome"/>
</dbReference>
<protein>
    <submittedName>
        <fullName evidence="4">ABC transporter substrate-binding protein</fullName>
    </submittedName>
</protein>
<dbReference type="PANTHER" id="PTHR30290">
    <property type="entry name" value="PERIPLASMIC BINDING COMPONENT OF ABC TRANSPORTER"/>
    <property type="match status" value="1"/>
</dbReference>
<reference evidence="5" key="1">
    <citation type="submission" date="2018-12" db="EMBL/GenBank/DDBJ databases">
        <title>Genome sequence of Peanibacillus sp.</title>
        <authorList>
            <person name="Subramani G."/>
            <person name="Srinivasan S."/>
            <person name="Kim M.K."/>
        </authorList>
    </citation>
    <scope>NUCLEOTIDE SEQUENCE [LARGE SCALE GENOMIC DNA]</scope>
    <source>
        <strain evidence="5">18JY67-1</strain>
    </source>
</reference>
<evidence type="ECO:0000259" key="2">
    <source>
        <dbReference type="Pfam" id="PF00496"/>
    </source>
</evidence>
<dbReference type="Pfam" id="PF00496">
    <property type="entry name" value="SBP_bac_5"/>
    <property type="match status" value="1"/>
</dbReference>
<evidence type="ECO:0000313" key="5">
    <source>
        <dbReference type="Proteomes" id="UP000272528"/>
    </source>
</evidence>
<dbReference type="InterPro" id="IPR025370">
    <property type="entry name" value="SgrR_HTH_N"/>
</dbReference>
<evidence type="ECO:0000256" key="1">
    <source>
        <dbReference type="ARBA" id="ARBA00023125"/>
    </source>
</evidence>
<dbReference type="EMBL" id="CP034437">
    <property type="protein sequence ID" value="AZN41498.1"/>
    <property type="molecule type" value="Genomic_DNA"/>
</dbReference>
<sequence>MKIRQHYLALRSYYPQYKEQEPLEITTLELAEALDCTHRNMVLLLKRMQQEQWLSWESKRGRGNRSVLQFLARKEDIALQEAQEIVEKQDLQSAISYLQTMDEGTHALRNQFQEWLSGRFGFHSELQGERRLDILRFPLTQSIHSLDPASIHYSGESHLVNQLYDGLVRMSAAGDAIVPHLAHAWDVDDSRTVWTFYLRKGVLFHHGAEMLAADVKYALERLQALAPKGLFNWVYMKIIRFETPDERTVRMTLSEPNELFLAFLTTNRASIVPAPARTKEDALHPYSSIGMKPIGTGPFRLLEQAGGVFVLEAFPSYFQGRGFLDRVEVWTQPEGKPLDESAEMASFQVMHNVRLSKSASSRWQQVRQSGMTCKFITVNELRDGPLSNCAVREAVDLALDRAELITRLSGDVIERADSFWPQAADLLKDPQDSSLDAAPKRAAADITSIRRQVRASGYQGEPIVLATIPQYETDALMVQQVCQDAGISIAIKLIAAEQFKGEERLSADLLLFAIMLDEHRELRLIDLYTSMQHHRKPQMQLILQQQIAAILTERSPSRRAAAFLELETQLLESHSLLFLYRKHLKTAFHPSIRGISLESLGWVRFRDLWFTR</sequence>
<dbReference type="Gene3D" id="3.40.190.10">
    <property type="entry name" value="Periplasmic binding protein-like II"/>
    <property type="match status" value="1"/>
</dbReference>
<dbReference type="PANTHER" id="PTHR30290:SF72">
    <property type="entry name" value="HTH-TYPE TRANSCRIPTIONAL REGULATOR SGRR"/>
    <property type="match status" value="1"/>
</dbReference>
<accession>A0A3Q8X6J3</accession>
<dbReference type="GO" id="GO:0015833">
    <property type="term" value="P:peptide transport"/>
    <property type="evidence" value="ECO:0007669"/>
    <property type="project" value="TreeGrafter"/>
</dbReference>
<dbReference type="OrthoDB" id="5894719at2"/>
<evidence type="ECO:0000313" key="4">
    <source>
        <dbReference type="EMBL" id="AZN41498.1"/>
    </source>
</evidence>
<proteinExistence type="predicted"/>
<evidence type="ECO:0000259" key="3">
    <source>
        <dbReference type="Pfam" id="PF12793"/>
    </source>
</evidence>
<feature type="domain" description="Solute-binding protein family 5" evidence="2">
    <location>
        <begin position="177"/>
        <end position="499"/>
    </location>
</feature>
<keyword evidence="5" id="KW-1185">Reference proteome</keyword>
<dbReference type="KEGG" id="palb:EJC50_18825"/>
<dbReference type="Pfam" id="PF12793">
    <property type="entry name" value="SgrR_N"/>
    <property type="match status" value="1"/>
</dbReference>
<organism evidence="4 5">
    <name type="scientific">Paenibacillus albus</name>
    <dbReference type="NCBI Taxonomy" id="2495582"/>
    <lineage>
        <taxon>Bacteria</taxon>
        <taxon>Bacillati</taxon>
        <taxon>Bacillota</taxon>
        <taxon>Bacilli</taxon>
        <taxon>Bacillales</taxon>
        <taxon>Paenibacillaceae</taxon>
        <taxon>Paenibacillus</taxon>
    </lineage>
</organism>
<dbReference type="GO" id="GO:1904680">
    <property type="term" value="F:peptide transmembrane transporter activity"/>
    <property type="evidence" value="ECO:0007669"/>
    <property type="project" value="TreeGrafter"/>
</dbReference>
<keyword evidence="1" id="KW-0238">DNA-binding</keyword>
<dbReference type="InterPro" id="IPR039424">
    <property type="entry name" value="SBP_5"/>
</dbReference>
<dbReference type="AlphaFoldDB" id="A0A3Q8X6J3"/>
<dbReference type="GO" id="GO:0003677">
    <property type="term" value="F:DNA binding"/>
    <property type="evidence" value="ECO:0007669"/>
    <property type="project" value="UniProtKB-KW"/>
</dbReference>
<feature type="domain" description="Transcriptional regulator SgrR N-terminal HTH" evidence="3">
    <location>
        <begin position="3"/>
        <end position="106"/>
    </location>
</feature>
<gene>
    <name evidence="4" type="ORF">EJC50_18825</name>
</gene>
<dbReference type="SUPFAM" id="SSF53850">
    <property type="entry name" value="Periplasmic binding protein-like II"/>
    <property type="match status" value="1"/>
</dbReference>
<name>A0A3Q8X6J3_9BACL</name>